<dbReference type="SMART" id="SM00922">
    <property type="entry name" value="MR_MLE"/>
    <property type="match status" value="1"/>
</dbReference>
<gene>
    <name evidence="4" type="primary">menC</name>
    <name evidence="6" type="ORF">RM52_12275</name>
</gene>
<evidence type="ECO:0000256" key="4">
    <source>
        <dbReference type="HAMAP-Rule" id="MF_00470"/>
    </source>
</evidence>
<keyword evidence="3 4" id="KW-0456">Lyase</keyword>
<reference evidence="6 7" key="1">
    <citation type="submission" date="2014-12" db="EMBL/GenBank/DDBJ databases">
        <title>Genome sequencing of Microbacterium hominis TPW29.</title>
        <authorList>
            <person name="Tan P.W."/>
            <person name="Chan K.-G."/>
        </authorList>
    </citation>
    <scope>NUCLEOTIDE SEQUENCE [LARGE SCALE GENOMIC DNA]</scope>
    <source>
        <strain evidence="6 7">TPW29</strain>
    </source>
</reference>
<dbReference type="Proteomes" id="UP000031202">
    <property type="component" value="Unassembled WGS sequence"/>
</dbReference>
<comment type="pathway">
    <text evidence="4">Quinol/quinone metabolism; 1,4-dihydroxy-2-naphthoate biosynthesis; 1,4-dihydroxy-2-naphthoate from chorismate: step 4/7.</text>
</comment>
<keyword evidence="4" id="KW-0474">Menaquinone biosynthesis</keyword>
<evidence type="ECO:0000256" key="1">
    <source>
        <dbReference type="ARBA" id="ARBA00022723"/>
    </source>
</evidence>
<comment type="function">
    <text evidence="4">Converts 2-succinyl-6-hydroxy-2,4-cyclohexadiene-1-carboxylate (SHCHC) to 2-succinylbenzoate (OSB).</text>
</comment>
<dbReference type="EMBL" id="JWSZ01000016">
    <property type="protein sequence ID" value="KIC56592.1"/>
    <property type="molecule type" value="Genomic_DNA"/>
</dbReference>
<dbReference type="GO" id="GO:0043748">
    <property type="term" value="F:O-succinylbenzoate synthase activity"/>
    <property type="evidence" value="ECO:0007669"/>
    <property type="project" value="UniProtKB-EC"/>
</dbReference>
<dbReference type="SFLD" id="SFLDG00180">
    <property type="entry name" value="muconate_cycloisomerase"/>
    <property type="match status" value="1"/>
</dbReference>
<dbReference type="HAMAP" id="MF_00470">
    <property type="entry name" value="MenC_1"/>
    <property type="match status" value="1"/>
</dbReference>
<protein>
    <recommendedName>
        <fullName evidence="4">o-succinylbenzoate synthase</fullName>
        <shortName evidence="4">OSB synthase</shortName>
        <shortName evidence="4">OSBS</shortName>
        <ecNumber evidence="4">4.2.1.113</ecNumber>
    </recommendedName>
    <alternativeName>
        <fullName evidence="4">4-(2'-carboxyphenyl)-4-oxybutyric acid synthase</fullName>
    </alternativeName>
    <alternativeName>
        <fullName evidence="4">o-succinylbenzoic acid synthase</fullName>
    </alternativeName>
</protein>
<comment type="catalytic activity">
    <reaction evidence="4">
        <text>(1R,6R)-6-hydroxy-2-succinyl-cyclohexa-2,4-diene-1-carboxylate = 2-succinylbenzoate + H2O</text>
        <dbReference type="Rhea" id="RHEA:10196"/>
        <dbReference type="ChEBI" id="CHEBI:15377"/>
        <dbReference type="ChEBI" id="CHEBI:18325"/>
        <dbReference type="ChEBI" id="CHEBI:58689"/>
        <dbReference type="EC" id="4.2.1.113"/>
    </reaction>
</comment>
<feature type="active site" description="Proton acceptor" evidence="4">
    <location>
        <position position="215"/>
    </location>
</feature>
<dbReference type="InterPro" id="IPR029065">
    <property type="entry name" value="Enolase_C-like"/>
</dbReference>
<feature type="binding site" evidence="4">
    <location>
        <position position="165"/>
    </location>
    <ligand>
        <name>Mg(2+)</name>
        <dbReference type="ChEBI" id="CHEBI:18420"/>
    </ligand>
</feature>
<dbReference type="PROSITE" id="PS00909">
    <property type="entry name" value="MR_MLE_2"/>
    <property type="match status" value="1"/>
</dbReference>
<dbReference type="SFLD" id="SFLDS00001">
    <property type="entry name" value="Enolase"/>
    <property type="match status" value="1"/>
</dbReference>
<keyword evidence="2 4" id="KW-0460">Magnesium</keyword>
<dbReference type="UniPathway" id="UPA00079"/>
<dbReference type="GO" id="GO:0009063">
    <property type="term" value="P:amino acid catabolic process"/>
    <property type="evidence" value="ECO:0007669"/>
    <property type="project" value="InterPro"/>
</dbReference>
<dbReference type="InterPro" id="IPR010196">
    <property type="entry name" value="OSB_synthase_MenC1"/>
</dbReference>
<dbReference type="UniPathway" id="UPA01057">
    <property type="reaction ID" value="UER00165"/>
</dbReference>
<dbReference type="InterPro" id="IPR013342">
    <property type="entry name" value="Mandelate_racemase_C"/>
</dbReference>
<dbReference type="InterPro" id="IPR036849">
    <property type="entry name" value="Enolase-like_C_sf"/>
</dbReference>
<feature type="domain" description="Mandelate racemase/muconate lactonizing enzyme C-terminal" evidence="5">
    <location>
        <begin position="89"/>
        <end position="184"/>
    </location>
</feature>
<accession>A0A0B4CJD4</accession>
<dbReference type="PANTHER" id="PTHR48073">
    <property type="entry name" value="O-SUCCINYLBENZOATE SYNTHASE-RELATED"/>
    <property type="match status" value="1"/>
</dbReference>
<comment type="pathway">
    <text evidence="4">Quinol/quinone metabolism; menaquinone biosynthesis.</text>
</comment>
<proteinExistence type="inferred from homology"/>
<comment type="caution">
    <text evidence="6">The sequence shown here is derived from an EMBL/GenBank/DDBJ whole genome shotgun (WGS) entry which is preliminary data.</text>
</comment>
<dbReference type="PANTHER" id="PTHR48073:SF2">
    <property type="entry name" value="O-SUCCINYLBENZOATE SYNTHASE"/>
    <property type="match status" value="1"/>
</dbReference>
<dbReference type="CDD" id="cd03320">
    <property type="entry name" value="OSBS"/>
    <property type="match status" value="1"/>
</dbReference>
<keyword evidence="1 4" id="KW-0479">Metal-binding</keyword>
<dbReference type="Gene3D" id="3.20.20.120">
    <property type="entry name" value="Enolase-like C-terminal domain"/>
    <property type="match status" value="1"/>
</dbReference>
<dbReference type="Pfam" id="PF18374">
    <property type="entry name" value="Enolase_like_N"/>
    <property type="match status" value="1"/>
</dbReference>
<evidence type="ECO:0000259" key="5">
    <source>
        <dbReference type="SMART" id="SM00922"/>
    </source>
</evidence>
<dbReference type="SFLD" id="SFLDF00009">
    <property type="entry name" value="o-succinylbenzoate_synthase"/>
    <property type="match status" value="1"/>
</dbReference>
<dbReference type="RefSeq" id="WP_039416502.1">
    <property type="nucleotide sequence ID" value="NZ_JWSZ01000016.1"/>
</dbReference>
<evidence type="ECO:0000256" key="2">
    <source>
        <dbReference type="ARBA" id="ARBA00022842"/>
    </source>
</evidence>
<dbReference type="NCBIfam" id="NF002782">
    <property type="entry name" value="PRK02901.1"/>
    <property type="match status" value="1"/>
</dbReference>
<sequence>MSLPRVADLLATAHVVSLPLVTRFRGVEHREAVLFEGPEGWTEFSPFLEYDDAEAAVWLAAAIDYGWHRQPTPVRDRVPVNATVPAVSADDVPSVLARFDGCRTAKVKVAETGQTLADDVARVRAVRATMGPEGRVRVDANGGWNVDEAEHAAHALAAFDLEYLEQPCASIDELSELRERLADWDLPIAADESVRKAADPLAVARAGAADLLVVKAQPLGGVARALSIVDEAGLAAVVSSALDTSVGLAMGATLAAALPELPHDCGLGTASLLAADVTRNPLRPVDGTLPVGRVTPDAALLARHAASADRRAWWLERLERCADLL</sequence>
<feature type="binding site" evidence="4">
    <location>
        <position position="191"/>
    </location>
    <ligand>
        <name>Mg(2+)</name>
        <dbReference type="ChEBI" id="CHEBI:18420"/>
    </ligand>
</feature>
<evidence type="ECO:0000313" key="6">
    <source>
        <dbReference type="EMBL" id="KIC56592.1"/>
    </source>
</evidence>
<name>A0A0B4CJD4_9MICO</name>
<feature type="binding site" evidence="4">
    <location>
        <position position="139"/>
    </location>
    <ligand>
        <name>Mg(2+)</name>
        <dbReference type="ChEBI" id="CHEBI:18420"/>
    </ligand>
</feature>
<organism evidence="6 7">
    <name type="scientific">Microbacterium hominis</name>
    <dbReference type="NCBI Taxonomy" id="162426"/>
    <lineage>
        <taxon>Bacteria</taxon>
        <taxon>Bacillati</taxon>
        <taxon>Actinomycetota</taxon>
        <taxon>Actinomycetes</taxon>
        <taxon>Micrococcales</taxon>
        <taxon>Microbacteriaceae</taxon>
        <taxon>Microbacterium</taxon>
    </lineage>
</organism>
<evidence type="ECO:0000256" key="3">
    <source>
        <dbReference type="ARBA" id="ARBA00023239"/>
    </source>
</evidence>
<dbReference type="GO" id="GO:0009234">
    <property type="term" value="P:menaquinone biosynthetic process"/>
    <property type="evidence" value="ECO:0007669"/>
    <property type="project" value="UniProtKB-UniRule"/>
</dbReference>
<evidence type="ECO:0000313" key="7">
    <source>
        <dbReference type="Proteomes" id="UP000031202"/>
    </source>
</evidence>
<feature type="active site" description="Proton donor" evidence="4">
    <location>
        <position position="108"/>
    </location>
</feature>
<comment type="similarity">
    <text evidence="4">Belongs to the mandelate racemase/muconate lactonizing enzyme family. MenC type 1 subfamily.</text>
</comment>
<comment type="cofactor">
    <cofactor evidence="4">
        <name>a divalent metal cation</name>
        <dbReference type="ChEBI" id="CHEBI:60240"/>
    </cofactor>
</comment>
<dbReference type="EC" id="4.2.1.113" evidence="4"/>
<dbReference type="GO" id="GO:0000287">
    <property type="term" value="F:magnesium ion binding"/>
    <property type="evidence" value="ECO:0007669"/>
    <property type="project" value="UniProtKB-UniRule"/>
</dbReference>
<dbReference type="Pfam" id="PF13378">
    <property type="entry name" value="MR_MLE_C"/>
    <property type="match status" value="1"/>
</dbReference>
<dbReference type="AlphaFoldDB" id="A0A0B4CJD4"/>
<dbReference type="SUPFAM" id="SSF51604">
    <property type="entry name" value="Enolase C-terminal domain-like"/>
    <property type="match status" value="1"/>
</dbReference>
<dbReference type="InterPro" id="IPR018110">
    <property type="entry name" value="Mandel_Rmase/mucon_lact_enz_CS"/>
</dbReference>